<dbReference type="SUPFAM" id="SSF52402">
    <property type="entry name" value="Adenine nucleotide alpha hydrolases-like"/>
    <property type="match status" value="2"/>
</dbReference>
<proteinExistence type="predicted"/>
<reference evidence="2" key="2">
    <citation type="submission" date="2022-10" db="EMBL/GenBank/DDBJ databases">
        <authorList>
            <person name="Aronson H.S."/>
        </authorList>
    </citation>
    <scope>NUCLEOTIDE SEQUENCE</scope>
    <source>
        <strain evidence="2">RS19-109</strain>
    </source>
</reference>
<dbReference type="AlphaFoldDB" id="A0A9X4MEC0"/>
<feature type="domain" description="UspA" evidence="1">
    <location>
        <begin position="2"/>
        <end position="99"/>
    </location>
</feature>
<dbReference type="Proteomes" id="UP001154240">
    <property type="component" value="Unassembled WGS sequence"/>
</dbReference>
<evidence type="ECO:0000259" key="1">
    <source>
        <dbReference type="Pfam" id="PF00582"/>
    </source>
</evidence>
<comment type="caution">
    <text evidence="2">The sequence shown here is derived from an EMBL/GenBank/DDBJ whole genome shotgun (WGS) entry which is preliminary data.</text>
</comment>
<keyword evidence="3" id="KW-1185">Reference proteome</keyword>
<dbReference type="Pfam" id="PF00582">
    <property type="entry name" value="Usp"/>
    <property type="match status" value="1"/>
</dbReference>
<evidence type="ECO:0000313" key="2">
    <source>
        <dbReference type="EMBL" id="MDG4474723.1"/>
    </source>
</evidence>
<protein>
    <submittedName>
        <fullName evidence="2">Universal stress protein</fullName>
    </submittedName>
</protein>
<sequence length="273" mass="31004">MKVIAAMNGLVTSDIAALYALRYAALFNYTLGLLHVLNPDDSRDEVEASMTTIEEAAEEFQVKTERIFLQGEPAPAIQTHLKETNGDILFCSTRMRTRFFEDSLSEKLTRLHLPADLAIVRVAHVGATTRTENILLPIKEDRLSVKKFVFLSAMAKGFDAATEIYSITLAGNRRLARLDIGTTKELFQKINAHLSHYNKAFKLMDVPLRIKHALAENEIDQILHHLAHHDFQLMIIGGRRLSPFPLLFRENPIARLFRYTPVNTIAFYGRDEK</sequence>
<accession>A0A9X4MEC0</accession>
<gene>
    <name evidence="2" type="ORF">OLX77_00940</name>
</gene>
<name>A0A9X4MEC0_9BACT</name>
<dbReference type="InterPro" id="IPR006016">
    <property type="entry name" value="UspA"/>
</dbReference>
<dbReference type="EMBL" id="JAPHEH010000001">
    <property type="protein sequence ID" value="MDG4474723.1"/>
    <property type="molecule type" value="Genomic_DNA"/>
</dbReference>
<dbReference type="RefSeq" id="WP_307631703.1">
    <property type="nucleotide sequence ID" value="NZ_JAPHEH010000001.1"/>
</dbReference>
<dbReference type="Gene3D" id="3.40.50.12370">
    <property type="match status" value="1"/>
</dbReference>
<organism evidence="2 3">
    <name type="scientific">Thiovibrio frasassiensis</name>
    <dbReference type="NCBI Taxonomy" id="2984131"/>
    <lineage>
        <taxon>Bacteria</taxon>
        <taxon>Pseudomonadati</taxon>
        <taxon>Thermodesulfobacteriota</taxon>
        <taxon>Desulfobulbia</taxon>
        <taxon>Desulfobulbales</taxon>
        <taxon>Thiovibrionaceae</taxon>
        <taxon>Thiovibrio</taxon>
    </lineage>
</organism>
<evidence type="ECO:0000313" key="3">
    <source>
        <dbReference type="Proteomes" id="UP001154240"/>
    </source>
</evidence>
<reference evidence="2" key="1">
    <citation type="journal article" date="2022" name="bioRxiv">
        <title>Thiovibrio frasassiensisgen. nov., sp. nov., an autotrophic, elemental sulfur disproportionating bacterium isolated from sulfidic karst sediment, and proposal of Thiovibrionaceae fam. nov.</title>
        <authorList>
            <person name="Aronson H."/>
            <person name="Thomas C."/>
            <person name="Bhattacharyya M."/>
            <person name="Eckstein S."/>
            <person name="Jensen S."/>
            <person name="Barco R."/>
            <person name="Macalady J."/>
            <person name="Amend J."/>
        </authorList>
    </citation>
    <scope>NUCLEOTIDE SEQUENCE</scope>
    <source>
        <strain evidence="2">RS19-109</strain>
    </source>
</reference>